<dbReference type="Proteomes" id="UP000321118">
    <property type="component" value="Unassembled WGS sequence"/>
</dbReference>
<keyword evidence="4" id="KW-0411">Iron-sulfur</keyword>
<dbReference type="OrthoDB" id="147178at2"/>
<keyword evidence="3" id="KW-0408">Iron</keyword>
<evidence type="ECO:0000256" key="2">
    <source>
        <dbReference type="ARBA" id="ARBA00022723"/>
    </source>
</evidence>
<dbReference type="CDD" id="cd03528">
    <property type="entry name" value="Rieske_RO_ferredoxin"/>
    <property type="match status" value="1"/>
</dbReference>
<proteinExistence type="predicted"/>
<reference evidence="6 7" key="1">
    <citation type="submission" date="2019-07" db="EMBL/GenBank/DDBJ databases">
        <title>Whole genome shotgun sequence of Cellulomonas xylanilytica NBRC 101102.</title>
        <authorList>
            <person name="Hosoyama A."/>
            <person name="Uohara A."/>
            <person name="Ohji S."/>
            <person name="Ichikawa N."/>
        </authorList>
    </citation>
    <scope>NUCLEOTIDE SEQUENCE [LARGE SCALE GENOMIC DNA]</scope>
    <source>
        <strain evidence="6 7">NBRC 101102</strain>
    </source>
</reference>
<dbReference type="Gene3D" id="2.102.10.10">
    <property type="entry name" value="Rieske [2Fe-2S] iron-sulphur domain"/>
    <property type="match status" value="1"/>
</dbReference>
<dbReference type="InterPro" id="IPR036922">
    <property type="entry name" value="Rieske_2Fe-2S_sf"/>
</dbReference>
<name>A0A510V2W6_9CELL</name>
<dbReference type="GO" id="GO:0051537">
    <property type="term" value="F:2 iron, 2 sulfur cluster binding"/>
    <property type="evidence" value="ECO:0007669"/>
    <property type="project" value="UniProtKB-KW"/>
</dbReference>
<evidence type="ECO:0000256" key="4">
    <source>
        <dbReference type="ARBA" id="ARBA00023014"/>
    </source>
</evidence>
<evidence type="ECO:0000313" key="6">
    <source>
        <dbReference type="EMBL" id="GEK21223.1"/>
    </source>
</evidence>
<sequence>MTAQLACFDEDVPVEGTLRVELEAEHGTVEVALVRDSAGELHAISDICSHGAVSLSDGEVEDCTIECWLHGSRFDLRTGKPTGPPAVQPVPVYPVTVDGQRVLVDVDAPL</sequence>
<dbReference type="SUPFAM" id="SSF50022">
    <property type="entry name" value="ISP domain"/>
    <property type="match status" value="1"/>
</dbReference>
<organism evidence="6 7">
    <name type="scientific">Cellulomonas xylanilytica</name>
    <dbReference type="NCBI Taxonomy" id="233583"/>
    <lineage>
        <taxon>Bacteria</taxon>
        <taxon>Bacillati</taxon>
        <taxon>Actinomycetota</taxon>
        <taxon>Actinomycetes</taxon>
        <taxon>Micrococcales</taxon>
        <taxon>Cellulomonadaceae</taxon>
        <taxon>Cellulomonas</taxon>
    </lineage>
</organism>
<dbReference type="AlphaFoldDB" id="A0A510V2W6"/>
<evidence type="ECO:0000256" key="3">
    <source>
        <dbReference type="ARBA" id="ARBA00023004"/>
    </source>
</evidence>
<dbReference type="PANTHER" id="PTHR21496:SF23">
    <property type="entry name" value="3-PHENYLPROPIONATE_CINNAMIC ACID DIOXYGENASE FERREDOXIN SUBUNIT"/>
    <property type="match status" value="1"/>
</dbReference>
<dbReference type="GO" id="GO:0004497">
    <property type="term" value="F:monooxygenase activity"/>
    <property type="evidence" value="ECO:0007669"/>
    <property type="project" value="UniProtKB-ARBA"/>
</dbReference>
<dbReference type="PANTHER" id="PTHR21496">
    <property type="entry name" value="FERREDOXIN-RELATED"/>
    <property type="match status" value="1"/>
</dbReference>
<evidence type="ECO:0000313" key="7">
    <source>
        <dbReference type="Proteomes" id="UP000321118"/>
    </source>
</evidence>
<accession>A0A510V2W6</accession>
<dbReference type="RefSeq" id="WP_146927030.1">
    <property type="nucleotide sequence ID" value="NZ_BJUB01000004.1"/>
</dbReference>
<dbReference type="PROSITE" id="PS51296">
    <property type="entry name" value="RIESKE"/>
    <property type="match status" value="1"/>
</dbReference>
<protein>
    <submittedName>
        <fullName evidence="6">(2Fe-2S)-binding protein</fullName>
    </submittedName>
</protein>
<evidence type="ECO:0000256" key="1">
    <source>
        <dbReference type="ARBA" id="ARBA00022714"/>
    </source>
</evidence>
<keyword evidence="1" id="KW-0001">2Fe-2S</keyword>
<comment type="caution">
    <text evidence="6">The sequence shown here is derived from an EMBL/GenBank/DDBJ whole genome shotgun (WGS) entry which is preliminary data.</text>
</comment>
<dbReference type="InterPro" id="IPR017941">
    <property type="entry name" value="Rieske_2Fe-2S"/>
</dbReference>
<dbReference type="EMBL" id="BJUB01000004">
    <property type="protein sequence ID" value="GEK21223.1"/>
    <property type="molecule type" value="Genomic_DNA"/>
</dbReference>
<gene>
    <name evidence="6" type="ORF">CXY01_17430</name>
</gene>
<dbReference type="Pfam" id="PF00355">
    <property type="entry name" value="Rieske"/>
    <property type="match status" value="1"/>
</dbReference>
<keyword evidence="2" id="KW-0479">Metal-binding</keyword>
<feature type="domain" description="Rieske" evidence="5">
    <location>
        <begin position="3"/>
        <end position="104"/>
    </location>
</feature>
<keyword evidence="7" id="KW-1185">Reference proteome</keyword>
<dbReference type="GO" id="GO:0016705">
    <property type="term" value="F:oxidoreductase activity, acting on paired donors, with incorporation or reduction of molecular oxygen"/>
    <property type="evidence" value="ECO:0007669"/>
    <property type="project" value="UniProtKB-ARBA"/>
</dbReference>
<evidence type="ECO:0000259" key="5">
    <source>
        <dbReference type="PROSITE" id="PS51296"/>
    </source>
</evidence>
<dbReference type="GO" id="GO:0046872">
    <property type="term" value="F:metal ion binding"/>
    <property type="evidence" value="ECO:0007669"/>
    <property type="project" value="UniProtKB-KW"/>
</dbReference>